<dbReference type="FunFam" id="3.60.40.10:FF:000075">
    <property type="entry name" value="Protein phosphatase 2C, putative"/>
    <property type="match status" value="1"/>
</dbReference>
<keyword evidence="4 5" id="KW-0904">Protein phosphatase</keyword>
<feature type="compositionally biased region" description="Acidic residues" evidence="6">
    <location>
        <begin position="324"/>
        <end position="333"/>
    </location>
</feature>
<evidence type="ECO:0000256" key="6">
    <source>
        <dbReference type="SAM" id="MobiDB-lite"/>
    </source>
</evidence>
<organism evidence="8">
    <name type="scientific">Corethron hystrix</name>
    <dbReference type="NCBI Taxonomy" id="216773"/>
    <lineage>
        <taxon>Eukaryota</taxon>
        <taxon>Sar</taxon>
        <taxon>Stramenopiles</taxon>
        <taxon>Ochrophyta</taxon>
        <taxon>Bacillariophyta</taxon>
        <taxon>Coscinodiscophyceae</taxon>
        <taxon>Corethrophycidae</taxon>
        <taxon>Corethrales</taxon>
        <taxon>Corethraceae</taxon>
        <taxon>Corethron</taxon>
    </lineage>
</organism>
<dbReference type="AlphaFoldDB" id="A0A6U5FKN3"/>
<dbReference type="Pfam" id="PF00481">
    <property type="entry name" value="PP2C"/>
    <property type="match status" value="1"/>
</dbReference>
<evidence type="ECO:0000256" key="1">
    <source>
        <dbReference type="ARBA" id="ARBA00004170"/>
    </source>
</evidence>
<dbReference type="CDD" id="cd00143">
    <property type="entry name" value="PP2Cc"/>
    <property type="match status" value="1"/>
</dbReference>
<dbReference type="InterPro" id="IPR000222">
    <property type="entry name" value="PP2C_BS"/>
</dbReference>
<comment type="similarity">
    <text evidence="5">Belongs to the PP2C family.</text>
</comment>
<feature type="region of interest" description="Disordered" evidence="6">
    <location>
        <begin position="314"/>
        <end position="333"/>
    </location>
</feature>
<evidence type="ECO:0000256" key="4">
    <source>
        <dbReference type="ARBA" id="ARBA00022912"/>
    </source>
</evidence>
<dbReference type="EMBL" id="HBFR01015117">
    <property type="protein sequence ID" value="CAD8883839.1"/>
    <property type="molecule type" value="Transcribed_RNA"/>
</dbReference>
<evidence type="ECO:0000313" key="8">
    <source>
        <dbReference type="EMBL" id="CAD8883835.1"/>
    </source>
</evidence>
<dbReference type="GO" id="GO:0046872">
    <property type="term" value="F:metal ion binding"/>
    <property type="evidence" value="ECO:0007669"/>
    <property type="project" value="UniProtKB-KW"/>
</dbReference>
<comment type="subcellular location">
    <subcellularLocation>
        <location evidence="1">Membrane</location>
        <topology evidence="1">Peripheral membrane protein</topology>
    </subcellularLocation>
</comment>
<sequence>MGTLLDKPVTEKNTELGESNGLKYGASSMQGWRVEMEDEHILATNLPKLDGTSFFAVFDGHGGSFTSYYAKGNLVRLLSETESYTKYVELSQEKRDEMDGLKLFKSALEQAFLNVDVELRETPEHLKGDRSGCTSIAVAVTPKHIICANAGDSRACYCKGGAAVPLSYDHKPTNSEEHNRIDRAGGYVSMRRVDGDLAVSRALGDLQYKTRNDLPAEQQKVTALPDFIVHERDNRLDEYIIIACDGIWDVVSNDESVEIVSQIFMEGEKNIGFVCEEMLDLCLAKNSRDNMTACVVAFPGVHIGEGGGVAARWQARNPKSQDGTENDDPSPYT</sequence>
<accession>A0A6U5FKN3</accession>
<dbReference type="EMBL" id="HBFR01015113">
    <property type="protein sequence ID" value="CAD8883835.1"/>
    <property type="molecule type" value="Transcribed_RNA"/>
</dbReference>
<dbReference type="SUPFAM" id="SSF81606">
    <property type="entry name" value="PP2C-like"/>
    <property type="match status" value="1"/>
</dbReference>
<name>A0A6U5FKN3_9STRA</name>
<evidence type="ECO:0000256" key="5">
    <source>
        <dbReference type="RuleBase" id="RU003465"/>
    </source>
</evidence>
<evidence type="ECO:0000256" key="2">
    <source>
        <dbReference type="ARBA" id="ARBA00022723"/>
    </source>
</evidence>
<dbReference type="InterPro" id="IPR036457">
    <property type="entry name" value="PPM-type-like_dom_sf"/>
</dbReference>
<dbReference type="PROSITE" id="PS51746">
    <property type="entry name" value="PPM_2"/>
    <property type="match status" value="1"/>
</dbReference>
<proteinExistence type="inferred from homology"/>
<feature type="region of interest" description="Disordered" evidence="6">
    <location>
        <begin position="1"/>
        <end position="20"/>
    </location>
</feature>
<reference evidence="8" key="1">
    <citation type="submission" date="2021-01" db="EMBL/GenBank/DDBJ databases">
        <authorList>
            <person name="Corre E."/>
            <person name="Pelletier E."/>
            <person name="Niang G."/>
            <person name="Scheremetjew M."/>
            <person name="Finn R."/>
            <person name="Kale V."/>
            <person name="Holt S."/>
            <person name="Cochrane G."/>
            <person name="Meng A."/>
            <person name="Brown T."/>
            <person name="Cohen L."/>
        </authorList>
    </citation>
    <scope>NUCLEOTIDE SEQUENCE</scope>
    <source>
        <strain evidence="8">308</strain>
    </source>
</reference>
<keyword evidence="3 5" id="KW-0378">Hydrolase</keyword>
<evidence type="ECO:0000259" key="7">
    <source>
        <dbReference type="PROSITE" id="PS51746"/>
    </source>
</evidence>
<dbReference type="PANTHER" id="PTHR47992">
    <property type="entry name" value="PROTEIN PHOSPHATASE"/>
    <property type="match status" value="1"/>
</dbReference>
<evidence type="ECO:0000313" key="9">
    <source>
        <dbReference type="EMBL" id="CAD8883839.1"/>
    </source>
</evidence>
<evidence type="ECO:0000256" key="3">
    <source>
        <dbReference type="ARBA" id="ARBA00022801"/>
    </source>
</evidence>
<dbReference type="GO" id="GO:0016020">
    <property type="term" value="C:membrane"/>
    <property type="evidence" value="ECO:0007669"/>
    <property type="project" value="UniProtKB-SubCell"/>
</dbReference>
<gene>
    <name evidence="8" type="ORF">CHYS00102_LOCUS11031</name>
    <name evidence="9" type="ORF">CHYS00102_LOCUS11035</name>
</gene>
<dbReference type="PROSITE" id="PS01032">
    <property type="entry name" value="PPM_1"/>
    <property type="match status" value="1"/>
</dbReference>
<dbReference type="GO" id="GO:0004722">
    <property type="term" value="F:protein serine/threonine phosphatase activity"/>
    <property type="evidence" value="ECO:0007669"/>
    <property type="project" value="InterPro"/>
</dbReference>
<feature type="domain" description="PPM-type phosphatase" evidence="7">
    <location>
        <begin position="23"/>
        <end position="298"/>
    </location>
</feature>
<dbReference type="InterPro" id="IPR015655">
    <property type="entry name" value="PP2C"/>
</dbReference>
<protein>
    <recommendedName>
        <fullName evidence="7">PPM-type phosphatase domain-containing protein</fullName>
    </recommendedName>
</protein>
<dbReference type="SMART" id="SM00332">
    <property type="entry name" value="PP2Cc"/>
    <property type="match status" value="1"/>
</dbReference>
<dbReference type="Gene3D" id="3.60.40.10">
    <property type="entry name" value="PPM-type phosphatase domain"/>
    <property type="match status" value="1"/>
</dbReference>
<keyword evidence="2" id="KW-0479">Metal-binding</keyword>
<dbReference type="InterPro" id="IPR001932">
    <property type="entry name" value="PPM-type_phosphatase-like_dom"/>
</dbReference>